<feature type="non-terminal residue" evidence="2">
    <location>
        <position position="66"/>
    </location>
</feature>
<keyword evidence="3" id="KW-1185">Reference proteome</keyword>
<accession>A0ABR6WFV1</accession>
<gene>
    <name evidence="2" type="ORF">FH603_5949</name>
</gene>
<comment type="caution">
    <text evidence="2">The sequence shown here is derived from an EMBL/GenBank/DDBJ whole genome shotgun (WGS) entry which is preliminary data.</text>
</comment>
<evidence type="ECO:0000256" key="1">
    <source>
        <dbReference type="SAM" id="SignalP"/>
    </source>
</evidence>
<evidence type="ECO:0000313" key="2">
    <source>
        <dbReference type="EMBL" id="MBC3795411.1"/>
    </source>
</evidence>
<dbReference type="Proteomes" id="UP000700732">
    <property type="component" value="Unassembled WGS sequence"/>
</dbReference>
<keyword evidence="1" id="KW-0732">Signal</keyword>
<evidence type="ECO:0000313" key="3">
    <source>
        <dbReference type="Proteomes" id="UP000700732"/>
    </source>
</evidence>
<organism evidence="2 3">
    <name type="scientific">Spirosoma utsteinense</name>
    <dbReference type="NCBI Taxonomy" id="2585773"/>
    <lineage>
        <taxon>Bacteria</taxon>
        <taxon>Pseudomonadati</taxon>
        <taxon>Bacteroidota</taxon>
        <taxon>Cytophagia</taxon>
        <taxon>Cytophagales</taxon>
        <taxon>Cytophagaceae</taxon>
        <taxon>Spirosoma</taxon>
    </lineage>
</organism>
<feature type="chain" id="PRO_5047012695" evidence="1">
    <location>
        <begin position="26"/>
        <end position="66"/>
    </location>
</feature>
<dbReference type="EMBL" id="VFIA01000161">
    <property type="protein sequence ID" value="MBC3795411.1"/>
    <property type="molecule type" value="Genomic_DNA"/>
</dbReference>
<feature type="signal peptide" evidence="1">
    <location>
        <begin position="1"/>
        <end position="25"/>
    </location>
</feature>
<dbReference type="RefSeq" id="WP_186742755.1">
    <property type="nucleotide sequence ID" value="NZ_VFIA01000161.1"/>
</dbReference>
<sequence>MLHRYVSLKLIVCLLLIFSVQSASAQLALFNTTATALPGQAISLQGHFPATAKAFMLVGTATTPTS</sequence>
<name>A0ABR6WFV1_9BACT</name>
<proteinExistence type="predicted"/>
<reference evidence="2 3" key="1">
    <citation type="submission" date="2019-06" db="EMBL/GenBank/DDBJ databases">
        <title>Spirosoma utsteinense sp. nov. isolated from Antarctic ice-free soils.</title>
        <authorList>
            <person name="Tahon G."/>
        </authorList>
    </citation>
    <scope>NUCLEOTIDE SEQUENCE [LARGE SCALE GENOMIC DNA]</scope>
    <source>
        <strain evidence="2 3">LMG 31447</strain>
    </source>
</reference>
<protein>
    <submittedName>
        <fullName evidence="2">Uncharacterized protein</fullName>
    </submittedName>
</protein>